<dbReference type="Pfam" id="PF02450">
    <property type="entry name" value="LCAT"/>
    <property type="match status" value="2"/>
</dbReference>
<keyword evidence="2" id="KW-1185">Reference proteome</keyword>
<feature type="non-terminal residue" evidence="1">
    <location>
        <position position="1"/>
    </location>
</feature>
<dbReference type="InterPro" id="IPR003386">
    <property type="entry name" value="LACT/PDAT_acylTrfase"/>
</dbReference>
<accession>A0ABD0YAL6</accession>
<dbReference type="InterPro" id="IPR029058">
    <property type="entry name" value="AB_hydrolase_fold"/>
</dbReference>
<dbReference type="AlphaFoldDB" id="A0ABD0YAL6"/>
<evidence type="ECO:0008006" key="3">
    <source>
        <dbReference type="Google" id="ProtNLM"/>
    </source>
</evidence>
<dbReference type="Proteomes" id="UP001558652">
    <property type="component" value="Unassembled WGS sequence"/>
</dbReference>
<organism evidence="1 2">
    <name type="scientific">Ranatra chinensis</name>
    <dbReference type="NCBI Taxonomy" id="642074"/>
    <lineage>
        <taxon>Eukaryota</taxon>
        <taxon>Metazoa</taxon>
        <taxon>Ecdysozoa</taxon>
        <taxon>Arthropoda</taxon>
        <taxon>Hexapoda</taxon>
        <taxon>Insecta</taxon>
        <taxon>Pterygota</taxon>
        <taxon>Neoptera</taxon>
        <taxon>Paraneoptera</taxon>
        <taxon>Hemiptera</taxon>
        <taxon>Heteroptera</taxon>
        <taxon>Panheteroptera</taxon>
        <taxon>Nepomorpha</taxon>
        <taxon>Nepidae</taxon>
        <taxon>Ranatrinae</taxon>
        <taxon>Ranatra</taxon>
    </lineage>
</organism>
<comment type="caution">
    <text evidence="1">The sequence shown here is derived from an EMBL/GenBank/DDBJ whole genome shotgun (WGS) entry which is preliminary data.</text>
</comment>
<name>A0ABD0YAL6_9HEMI</name>
<gene>
    <name evidence="1" type="ORF">AAG570_001020</name>
</gene>
<evidence type="ECO:0000313" key="1">
    <source>
        <dbReference type="EMBL" id="KAL1124391.1"/>
    </source>
</evidence>
<evidence type="ECO:0000313" key="2">
    <source>
        <dbReference type="Proteomes" id="UP001558652"/>
    </source>
</evidence>
<dbReference type="EMBL" id="JBFDAA010000010">
    <property type="protein sequence ID" value="KAL1124391.1"/>
    <property type="molecule type" value="Genomic_DNA"/>
</dbReference>
<dbReference type="SUPFAM" id="SSF53474">
    <property type="entry name" value="alpha/beta-Hydrolases"/>
    <property type="match status" value="1"/>
</dbReference>
<dbReference type="PANTHER" id="PTHR11440">
    <property type="entry name" value="LECITHIN-CHOLESTEROL ACYLTRANSFERASE-RELATED"/>
    <property type="match status" value="1"/>
</dbReference>
<reference evidence="1 2" key="1">
    <citation type="submission" date="2024-07" db="EMBL/GenBank/DDBJ databases">
        <title>Chromosome-level genome assembly of the water stick insect Ranatra chinensis (Heteroptera: Nepidae).</title>
        <authorList>
            <person name="Liu X."/>
        </authorList>
    </citation>
    <scope>NUCLEOTIDE SEQUENCE [LARGE SCALE GENOMIC DNA]</scope>
    <source>
        <strain evidence="1">Cailab_2021Rc</strain>
        <tissue evidence="1">Muscle</tissue>
    </source>
</reference>
<protein>
    <recommendedName>
        <fullName evidence="3">Group XV phospholipase A2</fullName>
    </recommendedName>
</protein>
<dbReference type="Gene3D" id="3.40.50.1820">
    <property type="entry name" value="alpha/beta hydrolase"/>
    <property type="match status" value="2"/>
</dbReference>
<sequence>VPGDGGNQLEAKLNRSDTVHYLCEKTTSDYFTLWLNLEQLVPIIIDCWVDNIKLNYDNVTRTTSNRPGVDIRVPGFGTPTVVEWLDPIKFSVGSYFSYIADALTTIGYERGVNIRGAPFDFRKAPNELSDYFKNLQLLIEETYVLNGNTSVILIAHSMGGPLSMYFLQQMSQSWKDKYIHSLITLSAAWAGSVKSVKVFLMGDDLGVFLLQENILKQMQVTMPSVAWLMPSPYFWKPDEVFVQTEKKNYSLSNIKDLFMDIDYPVGWEMYKDQMVYRDFSAPGVVVHCLHGYAVDTVERIVYGPGQFPDGKSTFVVGDGDGTVNRRSLEACRIWNDHQKQKIYYENFVNMDHMDILKDDRSISYILRVINNIE</sequence>
<proteinExistence type="predicted"/>